<dbReference type="Pfam" id="PF01925">
    <property type="entry name" value="TauE"/>
    <property type="match status" value="1"/>
</dbReference>
<feature type="transmembrane region" description="Helical" evidence="5">
    <location>
        <begin position="147"/>
        <end position="176"/>
    </location>
</feature>
<gene>
    <name evidence="6" type="ORF">GCM10009020_32600</name>
</gene>
<dbReference type="GO" id="GO:0005886">
    <property type="term" value="C:plasma membrane"/>
    <property type="evidence" value="ECO:0007669"/>
    <property type="project" value="UniProtKB-SubCell"/>
</dbReference>
<keyword evidence="3 5" id="KW-1133">Transmembrane helix</keyword>
<accession>A0AAV3TCU0</accession>
<evidence type="ECO:0000256" key="1">
    <source>
        <dbReference type="ARBA" id="ARBA00004141"/>
    </source>
</evidence>
<dbReference type="AlphaFoldDB" id="A0AAV3TCU0"/>
<dbReference type="Proteomes" id="UP001500420">
    <property type="component" value="Unassembled WGS sequence"/>
</dbReference>
<dbReference type="EMBL" id="BAAADV010000007">
    <property type="protein sequence ID" value="GAA0681080.1"/>
    <property type="molecule type" value="Genomic_DNA"/>
</dbReference>
<feature type="transmembrane region" description="Helical" evidence="5">
    <location>
        <begin position="108"/>
        <end position="126"/>
    </location>
</feature>
<evidence type="ECO:0000313" key="6">
    <source>
        <dbReference type="EMBL" id="GAA0681080.1"/>
    </source>
</evidence>
<sequence length="258" mass="25259">MTQVPPLGLLVVLVAVALASGVGCTTIGPGGIFATIALYALTPLSSAEVAGTAHVTFVGVGVVGAVGYARSGELLGGEGRALAAILSATSVLGALAGARLNAAVSRELFGVLLGGVAAATGATLLYRQRRDLEPVVAVDAHRGRDRLLLGALGLGLGAAAGLVGVGGPVLAVPALVVLGTPVLLAVGVAQVQAIFISGFAGLGYLSYGAVSPVYALIVGVPLAIGAIAGWVIAHRVDPERLKAALGVVLLPVGAYLMV</sequence>
<keyword evidence="5" id="KW-1003">Cell membrane</keyword>
<evidence type="ECO:0000256" key="3">
    <source>
        <dbReference type="ARBA" id="ARBA00022989"/>
    </source>
</evidence>
<keyword evidence="2 5" id="KW-0812">Transmembrane</keyword>
<comment type="similarity">
    <text evidence="5">Belongs to the 4-toluene sulfonate uptake permease (TSUP) (TC 2.A.102) family.</text>
</comment>
<evidence type="ECO:0000313" key="7">
    <source>
        <dbReference type="Proteomes" id="UP001500420"/>
    </source>
</evidence>
<dbReference type="PANTHER" id="PTHR43701:SF2">
    <property type="entry name" value="MEMBRANE TRANSPORTER PROTEIN YJNA-RELATED"/>
    <property type="match status" value="1"/>
</dbReference>
<dbReference type="PANTHER" id="PTHR43701">
    <property type="entry name" value="MEMBRANE TRANSPORTER PROTEIN MJ0441-RELATED"/>
    <property type="match status" value="1"/>
</dbReference>
<evidence type="ECO:0000256" key="2">
    <source>
        <dbReference type="ARBA" id="ARBA00022692"/>
    </source>
</evidence>
<comment type="caution">
    <text evidence="6">The sequence shown here is derived from an EMBL/GenBank/DDBJ whole genome shotgun (WGS) entry which is preliminary data.</text>
</comment>
<feature type="transmembrane region" description="Helical" evidence="5">
    <location>
        <begin position="81"/>
        <end position="102"/>
    </location>
</feature>
<organism evidence="6 7">
    <name type="scientific">Natronoarchaeum mannanilyticum</name>
    <dbReference type="NCBI Taxonomy" id="926360"/>
    <lineage>
        <taxon>Archaea</taxon>
        <taxon>Methanobacteriati</taxon>
        <taxon>Methanobacteriota</taxon>
        <taxon>Stenosarchaea group</taxon>
        <taxon>Halobacteria</taxon>
        <taxon>Halobacteriales</taxon>
        <taxon>Natronoarchaeaceae</taxon>
    </lineage>
</organism>
<dbReference type="InterPro" id="IPR051598">
    <property type="entry name" value="TSUP/Inactive_protease-like"/>
</dbReference>
<feature type="transmembrane region" description="Helical" evidence="5">
    <location>
        <begin position="47"/>
        <end position="69"/>
    </location>
</feature>
<reference evidence="6 7" key="1">
    <citation type="journal article" date="2019" name="Int. J. Syst. Evol. Microbiol.">
        <title>The Global Catalogue of Microorganisms (GCM) 10K type strain sequencing project: providing services to taxonomists for standard genome sequencing and annotation.</title>
        <authorList>
            <consortium name="The Broad Institute Genomics Platform"/>
            <consortium name="The Broad Institute Genome Sequencing Center for Infectious Disease"/>
            <person name="Wu L."/>
            <person name="Ma J."/>
        </authorList>
    </citation>
    <scope>NUCLEOTIDE SEQUENCE [LARGE SCALE GENOMIC DNA]</scope>
    <source>
        <strain evidence="6 7">JCM 16328</strain>
    </source>
</reference>
<keyword evidence="7" id="KW-1185">Reference proteome</keyword>
<proteinExistence type="inferred from homology"/>
<keyword evidence="4 5" id="KW-0472">Membrane</keyword>
<evidence type="ECO:0000256" key="4">
    <source>
        <dbReference type="ARBA" id="ARBA00023136"/>
    </source>
</evidence>
<dbReference type="RefSeq" id="WP_343775236.1">
    <property type="nucleotide sequence ID" value="NZ_BAAADV010000007.1"/>
</dbReference>
<comment type="subcellular location">
    <subcellularLocation>
        <location evidence="5">Cell membrane</location>
        <topology evidence="5">Multi-pass membrane protein</topology>
    </subcellularLocation>
    <subcellularLocation>
        <location evidence="1">Membrane</location>
        <topology evidence="1">Multi-pass membrane protein</topology>
    </subcellularLocation>
</comment>
<evidence type="ECO:0000256" key="5">
    <source>
        <dbReference type="RuleBase" id="RU363041"/>
    </source>
</evidence>
<feature type="transmembrane region" description="Helical" evidence="5">
    <location>
        <begin position="213"/>
        <end position="233"/>
    </location>
</feature>
<protein>
    <recommendedName>
        <fullName evidence="5">Probable membrane transporter protein</fullName>
    </recommendedName>
</protein>
<name>A0AAV3TCU0_9EURY</name>
<feature type="transmembrane region" description="Helical" evidence="5">
    <location>
        <begin position="182"/>
        <end position="206"/>
    </location>
</feature>
<dbReference type="InterPro" id="IPR002781">
    <property type="entry name" value="TM_pro_TauE-like"/>
</dbReference>